<dbReference type="PANTHER" id="PTHR42839:SF2">
    <property type="entry name" value="ISOCHORISMATE SYNTHASE ENTC"/>
    <property type="match status" value="1"/>
</dbReference>
<evidence type="ECO:0000256" key="2">
    <source>
        <dbReference type="ARBA" id="ARBA00005297"/>
    </source>
</evidence>
<dbReference type="AlphaFoldDB" id="A0A2S0WDQ0"/>
<dbReference type="RefSeq" id="WP_108403889.1">
    <property type="nucleotide sequence ID" value="NZ_CP026948.1"/>
</dbReference>
<evidence type="ECO:0000256" key="4">
    <source>
        <dbReference type="ARBA" id="ARBA00023235"/>
    </source>
</evidence>
<dbReference type="OrthoDB" id="9806579at2"/>
<dbReference type="GO" id="GO:0008909">
    <property type="term" value="F:isochorismate synthase activity"/>
    <property type="evidence" value="ECO:0007669"/>
    <property type="project" value="UniProtKB-EC"/>
</dbReference>
<feature type="domain" description="Chorismate-utilising enzyme C-terminal" evidence="7">
    <location>
        <begin position="102"/>
        <end position="361"/>
    </location>
</feature>
<reference evidence="9" key="1">
    <citation type="submission" date="2018-01" db="EMBL/GenBank/DDBJ databases">
        <authorList>
            <person name="Li J."/>
        </authorList>
    </citation>
    <scope>NUCLEOTIDE SEQUENCE [LARGE SCALE GENOMIC DNA]</scope>
    <source>
        <strain evidence="9">2184</strain>
    </source>
</reference>
<feature type="region of interest" description="Disordered" evidence="6">
    <location>
        <begin position="1"/>
        <end position="28"/>
    </location>
</feature>
<dbReference type="InterPro" id="IPR004561">
    <property type="entry name" value="IsoChor_synthase"/>
</dbReference>
<dbReference type="InterPro" id="IPR005801">
    <property type="entry name" value="ADC_synthase"/>
</dbReference>
<name>A0A2S0WDQ0_9CORY</name>
<evidence type="ECO:0000259" key="7">
    <source>
        <dbReference type="Pfam" id="PF00425"/>
    </source>
</evidence>
<comment type="catalytic activity">
    <reaction evidence="1">
        <text>chorismate = isochorismate</text>
        <dbReference type="Rhea" id="RHEA:18985"/>
        <dbReference type="ChEBI" id="CHEBI:29748"/>
        <dbReference type="ChEBI" id="CHEBI:29780"/>
        <dbReference type="EC" id="5.4.4.2"/>
    </reaction>
</comment>
<organism evidence="8 9">
    <name type="scientific">Corynebacterium liangguodongii</name>
    <dbReference type="NCBI Taxonomy" id="2079535"/>
    <lineage>
        <taxon>Bacteria</taxon>
        <taxon>Bacillati</taxon>
        <taxon>Actinomycetota</taxon>
        <taxon>Actinomycetes</taxon>
        <taxon>Mycobacteriales</taxon>
        <taxon>Corynebacteriaceae</taxon>
        <taxon>Corynebacterium</taxon>
    </lineage>
</organism>
<dbReference type="SUPFAM" id="SSF56322">
    <property type="entry name" value="ADC synthase"/>
    <property type="match status" value="1"/>
</dbReference>
<evidence type="ECO:0000256" key="6">
    <source>
        <dbReference type="SAM" id="MobiDB-lite"/>
    </source>
</evidence>
<dbReference type="InterPro" id="IPR015890">
    <property type="entry name" value="Chorismate_C"/>
</dbReference>
<dbReference type="Pfam" id="PF00425">
    <property type="entry name" value="Chorismate_bind"/>
    <property type="match status" value="1"/>
</dbReference>
<evidence type="ECO:0000256" key="3">
    <source>
        <dbReference type="ARBA" id="ARBA00012824"/>
    </source>
</evidence>
<keyword evidence="4" id="KW-0413">Isomerase</keyword>
<evidence type="ECO:0000256" key="1">
    <source>
        <dbReference type="ARBA" id="ARBA00000799"/>
    </source>
</evidence>
<evidence type="ECO:0000256" key="5">
    <source>
        <dbReference type="ARBA" id="ARBA00041564"/>
    </source>
</evidence>
<evidence type="ECO:0000313" key="8">
    <source>
        <dbReference type="EMBL" id="AWB83880.1"/>
    </source>
</evidence>
<accession>A0A2S0WDQ0</accession>
<proteinExistence type="inferred from homology"/>
<protein>
    <recommendedName>
        <fullName evidence="3">isochorismate synthase</fullName>
        <ecNumber evidence="3">5.4.4.2</ecNumber>
    </recommendedName>
    <alternativeName>
        <fullName evidence="5">Isochorismate mutase</fullName>
    </alternativeName>
</protein>
<dbReference type="PANTHER" id="PTHR42839">
    <property type="entry name" value="ISOCHORISMATE SYNTHASE ENTC"/>
    <property type="match status" value="1"/>
</dbReference>
<dbReference type="KEGG" id="clia:C3E79_04795"/>
<keyword evidence="9" id="KW-1185">Reference proteome</keyword>
<dbReference type="EC" id="5.4.4.2" evidence="3"/>
<dbReference type="Proteomes" id="UP000244754">
    <property type="component" value="Chromosome"/>
</dbReference>
<comment type="similarity">
    <text evidence="2">Belongs to the isochorismate synthase family.</text>
</comment>
<dbReference type="NCBIfam" id="TIGR00543">
    <property type="entry name" value="isochor_syn"/>
    <property type="match status" value="1"/>
</dbReference>
<gene>
    <name evidence="8" type="ORF">C3E79_04795</name>
</gene>
<evidence type="ECO:0000313" key="9">
    <source>
        <dbReference type="Proteomes" id="UP000244754"/>
    </source>
</evidence>
<feature type="compositionally biased region" description="Polar residues" evidence="6">
    <location>
        <begin position="15"/>
        <end position="26"/>
    </location>
</feature>
<dbReference type="EMBL" id="CP026948">
    <property type="protein sequence ID" value="AWB83880.1"/>
    <property type="molecule type" value="Genomic_DNA"/>
</dbReference>
<sequence length="374" mass="38958">MLSARPETAPDFLLSRSSGSVRTQGARTGYSDAAEAAAALREGRAEMIVGALPFDQDADCALTVPESIIREPGPLNPHTYYRTGPGSRLSARIEGFDPAPGEHLRRIEAAVSTIQGSALEKVVLARAVDIAFDPAVDPRLVAARLIDHSPTGDGFIADLTPAGFRGHMLVGSSPEVLVSRRGRAVSSYPLAGSTPRILGDANADRAAGEALAASAKDLAEHAFVVDHITATLAPLCTQLRVPSAPELHRTDGMWHLATPITGTLRDPAPSALELARALYPTPAVCGTPPEAAKALICTAETDRRFYAGAVGHTDAAGDGEYVVAIRCAEVNGDGTAARAWAGGGLVAGSDPHDELDETTAKLRTIMRALGLAED</sequence>
<dbReference type="Gene3D" id="3.60.120.10">
    <property type="entry name" value="Anthranilate synthase"/>
    <property type="match status" value="1"/>
</dbReference>